<dbReference type="PANTHER" id="PTHR22977">
    <property type="entry name" value="COX ASSEMBLY MITOCHONDRIAL PROTEIN"/>
    <property type="match status" value="1"/>
</dbReference>
<comment type="similarity">
    <text evidence="2 5">Belongs to the CMC family.</text>
</comment>
<dbReference type="Proteomes" id="UP000625711">
    <property type="component" value="Unassembled WGS sequence"/>
</dbReference>
<name>A0A834MGJ7_RHYFE</name>
<evidence type="ECO:0000256" key="3">
    <source>
        <dbReference type="ARBA" id="ARBA00023128"/>
    </source>
</evidence>
<dbReference type="InterPro" id="IPR013892">
    <property type="entry name" value="Cyt_c_biogenesis_Cmc1-like"/>
</dbReference>
<dbReference type="Pfam" id="PF08583">
    <property type="entry name" value="Cmc1"/>
    <property type="match status" value="1"/>
</dbReference>
<gene>
    <name evidence="6" type="ORF">GWI33_002168</name>
</gene>
<proteinExistence type="inferred from homology"/>
<dbReference type="OrthoDB" id="532630at2759"/>
<comment type="caution">
    <text evidence="6">The sequence shown here is derived from an EMBL/GenBank/DDBJ whole genome shotgun (WGS) entry which is preliminary data.</text>
</comment>
<dbReference type="GO" id="GO:0005739">
    <property type="term" value="C:mitochondrion"/>
    <property type="evidence" value="ECO:0007669"/>
    <property type="project" value="UniProtKB-SubCell"/>
</dbReference>
<organism evidence="6 7">
    <name type="scientific">Rhynchophorus ferrugineus</name>
    <name type="common">Red palm weevil</name>
    <name type="synonym">Curculio ferrugineus</name>
    <dbReference type="NCBI Taxonomy" id="354439"/>
    <lineage>
        <taxon>Eukaryota</taxon>
        <taxon>Metazoa</taxon>
        <taxon>Ecdysozoa</taxon>
        <taxon>Arthropoda</taxon>
        <taxon>Hexapoda</taxon>
        <taxon>Insecta</taxon>
        <taxon>Pterygota</taxon>
        <taxon>Neoptera</taxon>
        <taxon>Endopterygota</taxon>
        <taxon>Coleoptera</taxon>
        <taxon>Polyphaga</taxon>
        <taxon>Cucujiformia</taxon>
        <taxon>Curculionidae</taxon>
        <taxon>Dryophthorinae</taxon>
        <taxon>Rhynchophorus</taxon>
    </lineage>
</organism>
<dbReference type="AlphaFoldDB" id="A0A834MGJ7"/>
<evidence type="ECO:0000313" key="7">
    <source>
        <dbReference type="Proteomes" id="UP000625711"/>
    </source>
</evidence>
<evidence type="ECO:0000256" key="5">
    <source>
        <dbReference type="RuleBase" id="RU364104"/>
    </source>
</evidence>
<sequence length="83" mass="9968">MHTDLSPHLHTDKCNELITLLRKCHSDHPIKKLFGYCNEADSKMIRCLKEERLARREQNYRESLERKKRIAEKMKENEKSSNN</sequence>
<reference evidence="6" key="1">
    <citation type="submission" date="2020-08" db="EMBL/GenBank/DDBJ databases">
        <title>Genome sequencing and assembly of the red palm weevil Rhynchophorus ferrugineus.</title>
        <authorList>
            <person name="Dias G.B."/>
            <person name="Bergman C.M."/>
            <person name="Manee M."/>
        </authorList>
    </citation>
    <scope>NUCLEOTIDE SEQUENCE</scope>
    <source>
        <strain evidence="6">AA-2017</strain>
        <tissue evidence="6">Whole larva</tissue>
    </source>
</reference>
<keyword evidence="4" id="KW-1015">Disulfide bond</keyword>
<keyword evidence="3 5" id="KW-0496">Mitochondrion</keyword>
<dbReference type="EMBL" id="JAACXV010000160">
    <property type="protein sequence ID" value="KAF7282703.1"/>
    <property type="molecule type" value="Genomic_DNA"/>
</dbReference>
<evidence type="ECO:0000256" key="4">
    <source>
        <dbReference type="ARBA" id="ARBA00023157"/>
    </source>
</evidence>
<comment type="subcellular location">
    <subcellularLocation>
        <location evidence="1 5">Mitochondrion</location>
    </subcellularLocation>
</comment>
<evidence type="ECO:0000256" key="2">
    <source>
        <dbReference type="ARBA" id="ARBA00007347"/>
    </source>
</evidence>
<dbReference type="PROSITE" id="PS51808">
    <property type="entry name" value="CHCH"/>
    <property type="match status" value="1"/>
</dbReference>
<keyword evidence="7" id="KW-1185">Reference proteome</keyword>
<evidence type="ECO:0000313" key="6">
    <source>
        <dbReference type="EMBL" id="KAF7282703.1"/>
    </source>
</evidence>
<accession>A0A834MGJ7</accession>
<protein>
    <recommendedName>
        <fullName evidence="5">COX assembly mitochondrial protein</fullName>
    </recommendedName>
</protein>
<evidence type="ECO:0000256" key="1">
    <source>
        <dbReference type="ARBA" id="ARBA00004173"/>
    </source>
</evidence>
<dbReference type="PANTHER" id="PTHR22977:SF1">
    <property type="entry name" value="COX ASSEMBLY MITOCHONDRIAL PROTEIN 2 HOMOLOG"/>
    <property type="match status" value="1"/>
</dbReference>